<name>A0A6P4EJ91_DRORH</name>
<dbReference type="EnsemblMetazoa" id="XM_017117827.2">
    <property type="protein sequence ID" value="XP_016973316.1"/>
    <property type="gene ID" value="LOC108040372"/>
</dbReference>
<evidence type="ECO:0000256" key="12">
    <source>
        <dbReference type="ARBA" id="ARBA00023224"/>
    </source>
</evidence>
<evidence type="ECO:0000256" key="7">
    <source>
        <dbReference type="ARBA" id="ARBA00023040"/>
    </source>
</evidence>
<evidence type="ECO:0000256" key="8">
    <source>
        <dbReference type="ARBA" id="ARBA00023136"/>
    </source>
</evidence>
<evidence type="ECO:0000259" key="15">
    <source>
        <dbReference type="PROSITE" id="PS50261"/>
    </source>
</evidence>
<evidence type="ECO:0000256" key="5">
    <source>
        <dbReference type="ARBA" id="ARBA00022729"/>
    </source>
</evidence>
<feature type="chain" id="PRO_5028459669" evidence="14">
    <location>
        <begin position="23"/>
        <end position="412"/>
    </location>
</feature>
<dbReference type="SUPFAM" id="SSF63877">
    <property type="entry name" value="Methuselah ectodomain"/>
    <property type="match status" value="1"/>
</dbReference>
<dbReference type="PANTHER" id="PTHR47154:SF2">
    <property type="entry name" value="G-PROTEIN COUPLED RECEPTOR MTH-RELATED"/>
    <property type="match status" value="1"/>
</dbReference>
<reference evidence="16" key="3">
    <citation type="submission" date="2025-05" db="UniProtKB">
        <authorList>
            <consortium name="EnsemblMetazoa"/>
        </authorList>
    </citation>
    <scope>IDENTIFICATION</scope>
</reference>
<feature type="transmembrane region" description="Helical" evidence="13">
    <location>
        <begin position="236"/>
        <end position="257"/>
    </location>
</feature>
<evidence type="ECO:0000313" key="16">
    <source>
        <dbReference type="EnsemblMetazoa" id="XP_016973316.1"/>
    </source>
</evidence>
<dbReference type="RefSeq" id="XP_016973316.1">
    <property type="nucleotide sequence ID" value="XM_017117827.1"/>
</dbReference>
<keyword evidence="7" id="KW-0297">G-protein coupled receptor</keyword>
<feature type="signal peptide" evidence="14">
    <location>
        <begin position="1"/>
        <end position="22"/>
    </location>
</feature>
<reference evidence="17" key="1">
    <citation type="journal article" date="2021" name="Elife">
        <title>Highly contiguous assemblies of 101 drosophilid genomes.</title>
        <authorList>
            <person name="Kim B.Y."/>
            <person name="Wang J.R."/>
            <person name="Miller D.E."/>
            <person name="Barmina O."/>
            <person name="Delaney E."/>
            <person name="Thompson A."/>
            <person name="Comeault A.A."/>
            <person name="Peede D."/>
            <person name="D'Agostino E.R."/>
            <person name="Pelaez J."/>
            <person name="Aguilar J.M."/>
            <person name="Haji D."/>
            <person name="Matsunaga T."/>
            <person name="Armstrong E.E."/>
            <person name="Zych M."/>
            <person name="Ogawa Y."/>
            <person name="Stamenkovic-Radak M."/>
            <person name="Jelic M."/>
            <person name="Veselinovic M.S."/>
            <person name="Tanaskovic M."/>
            <person name="Eric P."/>
            <person name="Gao J.J."/>
            <person name="Katoh T.K."/>
            <person name="Toda M.J."/>
            <person name="Watabe H."/>
            <person name="Watada M."/>
            <person name="Davis J.S."/>
            <person name="Moyle L.C."/>
            <person name="Manoli G."/>
            <person name="Bertolini E."/>
            <person name="Kostal V."/>
            <person name="Hawley R.S."/>
            <person name="Takahashi A."/>
            <person name="Jones C.D."/>
            <person name="Price D.K."/>
            <person name="Whiteman N."/>
            <person name="Kopp A."/>
            <person name="Matute D.R."/>
            <person name="Petrov D.A."/>
        </authorList>
    </citation>
    <scope>NUCLEOTIDE SEQUENCE [LARGE SCALE GENOMIC DNA]</scope>
</reference>
<evidence type="ECO:0000256" key="9">
    <source>
        <dbReference type="ARBA" id="ARBA00023157"/>
    </source>
</evidence>
<evidence type="ECO:0000313" key="17">
    <source>
        <dbReference type="Proteomes" id="UP001652680"/>
    </source>
</evidence>
<dbReference type="InterPro" id="IPR044860">
    <property type="entry name" value="Methusela_ecto_dom_1"/>
</dbReference>
<dbReference type="OrthoDB" id="7857589at2759"/>
<dbReference type="PANTHER" id="PTHR47154">
    <property type="entry name" value="G-PROTEIN COUPLED RECEPTOR MTH-RELATED"/>
    <property type="match status" value="1"/>
</dbReference>
<dbReference type="Gene3D" id="2.30.160.11">
    <property type="match status" value="1"/>
</dbReference>
<feature type="transmembrane region" description="Helical" evidence="13">
    <location>
        <begin position="308"/>
        <end position="333"/>
    </location>
</feature>
<dbReference type="AlphaFoldDB" id="A0A6P4EJ91"/>
<dbReference type="InterPro" id="IPR036272">
    <property type="entry name" value="Methuselah_N_sf"/>
</dbReference>
<keyword evidence="10" id="KW-0675">Receptor</keyword>
<evidence type="ECO:0000256" key="6">
    <source>
        <dbReference type="ARBA" id="ARBA00022989"/>
    </source>
</evidence>
<keyword evidence="12" id="KW-0807">Transducer</keyword>
<evidence type="ECO:0000256" key="4">
    <source>
        <dbReference type="ARBA" id="ARBA00022692"/>
    </source>
</evidence>
<dbReference type="Gene3D" id="2.170.180.11">
    <property type="entry name" value="Methuselah ectodomain, domain 2"/>
    <property type="match status" value="1"/>
</dbReference>
<protein>
    <submittedName>
        <fullName evidence="18">Probable G-protein coupled receptor Mth-like 7</fullName>
    </submittedName>
</protein>
<keyword evidence="4 13" id="KW-0812">Transmembrane</keyword>
<comment type="similarity">
    <text evidence="2">Belongs to the G-protein coupled receptor 2 family. Mth subfamily.</text>
</comment>
<keyword evidence="5 14" id="KW-0732">Signal</keyword>
<comment type="subcellular location">
    <subcellularLocation>
        <location evidence="1">Cell membrane</location>
        <topology evidence="1">Multi-pass membrane protein</topology>
    </subcellularLocation>
</comment>
<evidence type="ECO:0000256" key="11">
    <source>
        <dbReference type="ARBA" id="ARBA00023180"/>
    </source>
</evidence>
<accession>A0A6P4EJ91</accession>
<evidence type="ECO:0000256" key="3">
    <source>
        <dbReference type="ARBA" id="ARBA00022475"/>
    </source>
</evidence>
<keyword evidence="3" id="KW-1003">Cell membrane</keyword>
<dbReference type="GO" id="GO:0007166">
    <property type="term" value="P:cell surface receptor signaling pathway"/>
    <property type="evidence" value="ECO:0007669"/>
    <property type="project" value="InterPro"/>
</dbReference>
<feature type="domain" description="G-protein coupled receptors family 2 profile 2" evidence="15">
    <location>
        <begin position="205"/>
        <end position="412"/>
    </location>
</feature>
<evidence type="ECO:0000256" key="14">
    <source>
        <dbReference type="SAM" id="SignalP"/>
    </source>
</evidence>
<keyword evidence="17" id="KW-1185">Reference proteome</keyword>
<proteinExistence type="inferred from homology"/>
<evidence type="ECO:0000256" key="10">
    <source>
        <dbReference type="ARBA" id="ARBA00023170"/>
    </source>
</evidence>
<evidence type="ECO:0000256" key="2">
    <source>
        <dbReference type="ARBA" id="ARBA00008979"/>
    </source>
</evidence>
<keyword evidence="9" id="KW-1015">Disulfide bond</keyword>
<dbReference type="GeneID" id="108040372"/>
<keyword evidence="6 13" id="KW-1133">Transmembrane helix</keyword>
<feature type="transmembrane region" description="Helical" evidence="13">
    <location>
        <begin position="206"/>
        <end position="229"/>
    </location>
</feature>
<feature type="transmembrane region" description="Helical" evidence="13">
    <location>
        <begin position="272"/>
        <end position="296"/>
    </location>
</feature>
<gene>
    <name evidence="18" type="primary">LOC108040372</name>
    <name evidence="16" type="synonym">108040372</name>
</gene>
<evidence type="ECO:0000256" key="13">
    <source>
        <dbReference type="SAM" id="Phobius"/>
    </source>
</evidence>
<dbReference type="InterPro" id="IPR023311">
    <property type="entry name" value="Methusela_ecto_dom_2"/>
</dbReference>
<evidence type="ECO:0000256" key="1">
    <source>
        <dbReference type="ARBA" id="ARBA00004651"/>
    </source>
</evidence>
<sequence>MRLFLAFSGVVHFLITLKKSKAEIPDCDYYDTVDISHITRQNDSYKYDDLLIPANLTGEYDFKLVKWLPNQPVKNHLRGCVCNLRPCVRFCCPRKNMLTNGECNDGLKEELSVVNPYMYVTLEDHSVEKRHLLTDLTVIREQFWPCDEILRVRNDEYMMFENGSLLFLDGNYLYFQEDYCFYRHQNYSDFPNSVWIVFHNCTEIPYLASSEITVISMVCYILTIAVYLYVKKLRNVLGKCLICSLLSSFLVDFTIQLDEFMLLKDACSATGYIYYFFDLAFNLWFSVISYHLWKVFRSVNRNESRYRFLTLSVFVWVTAAIPTGAIFCVNQVWEQDPHKWNWMPLVGYSKCLVKYTTTATNLQYGLLLILGIFNVIMFILTTRHILKVKRQLKKFSNRQEDTANCLSWTMPA</sequence>
<feature type="transmembrane region" description="Helical" evidence="13">
    <location>
        <begin position="364"/>
        <end position="386"/>
    </location>
</feature>
<organism evidence="18">
    <name type="scientific">Drosophila rhopaloa</name>
    <name type="common">Fruit fly</name>
    <dbReference type="NCBI Taxonomy" id="1041015"/>
    <lineage>
        <taxon>Eukaryota</taxon>
        <taxon>Metazoa</taxon>
        <taxon>Ecdysozoa</taxon>
        <taxon>Arthropoda</taxon>
        <taxon>Hexapoda</taxon>
        <taxon>Insecta</taxon>
        <taxon>Pterygota</taxon>
        <taxon>Neoptera</taxon>
        <taxon>Endopterygota</taxon>
        <taxon>Diptera</taxon>
        <taxon>Brachycera</taxon>
        <taxon>Muscomorpha</taxon>
        <taxon>Ephydroidea</taxon>
        <taxon>Drosophilidae</taxon>
        <taxon>Drosophila</taxon>
        <taxon>Sophophora</taxon>
    </lineage>
</organism>
<dbReference type="GO" id="GO:0005886">
    <property type="term" value="C:plasma membrane"/>
    <property type="evidence" value="ECO:0007669"/>
    <property type="project" value="UniProtKB-SubCell"/>
</dbReference>
<dbReference type="InterPro" id="IPR051384">
    <property type="entry name" value="Mth_GPCR"/>
</dbReference>
<keyword evidence="11" id="KW-0325">Glycoprotein</keyword>
<dbReference type="Gene3D" id="1.20.1070.10">
    <property type="entry name" value="Rhodopsin 7-helix transmembrane proteins"/>
    <property type="match status" value="1"/>
</dbReference>
<dbReference type="PROSITE" id="PS50261">
    <property type="entry name" value="G_PROTEIN_RECEP_F2_4"/>
    <property type="match status" value="1"/>
</dbReference>
<dbReference type="Proteomes" id="UP001652680">
    <property type="component" value="Unassembled WGS sequence"/>
</dbReference>
<reference evidence="18" key="2">
    <citation type="submission" date="2025-04" db="UniProtKB">
        <authorList>
            <consortium name="RefSeq"/>
        </authorList>
    </citation>
    <scope>IDENTIFICATION</scope>
</reference>
<dbReference type="FunFam" id="2.30.160.11:FF:000001">
    <property type="entry name" value="G-protein coupled receptor Mth"/>
    <property type="match status" value="1"/>
</dbReference>
<evidence type="ECO:0000313" key="18">
    <source>
        <dbReference type="RefSeq" id="XP_016973316.1"/>
    </source>
</evidence>
<dbReference type="InterPro" id="IPR017981">
    <property type="entry name" value="GPCR_2-like_7TM"/>
</dbReference>
<dbReference type="GO" id="GO:0008528">
    <property type="term" value="F:G protein-coupled peptide receptor activity"/>
    <property type="evidence" value="ECO:0007669"/>
    <property type="project" value="TreeGrafter"/>
</dbReference>
<keyword evidence="8 13" id="KW-0472">Membrane</keyword>
<dbReference type="InterPro" id="IPR010596">
    <property type="entry name" value="Methuselah_N_dom"/>
</dbReference>
<dbReference type="Pfam" id="PF06652">
    <property type="entry name" value="Methuselah_N"/>
    <property type="match status" value="1"/>
</dbReference>